<protein>
    <submittedName>
        <fullName evidence="6">Pumilio homolog 12-like</fullName>
    </submittedName>
</protein>
<gene>
    <name evidence="6" type="ORF">OLEA9_A058615</name>
</gene>
<dbReference type="Gene3D" id="1.25.10.10">
    <property type="entry name" value="Leucine-rich Repeat Variant"/>
    <property type="match status" value="1"/>
</dbReference>
<dbReference type="PROSITE" id="PS50302">
    <property type="entry name" value="PUM"/>
    <property type="match status" value="1"/>
</dbReference>
<dbReference type="InterPro" id="IPR016024">
    <property type="entry name" value="ARM-type_fold"/>
</dbReference>
<dbReference type="PANTHER" id="PTHR12537:SF137">
    <property type="entry name" value="PUMILIO HOMOLOG 16-RELATED"/>
    <property type="match status" value="1"/>
</dbReference>
<evidence type="ECO:0000256" key="2">
    <source>
        <dbReference type="ARBA" id="ARBA00022845"/>
    </source>
</evidence>
<keyword evidence="1" id="KW-0677">Repeat</keyword>
<evidence type="ECO:0000313" key="7">
    <source>
        <dbReference type="Proteomes" id="UP000594638"/>
    </source>
</evidence>
<name>A0A8S0TTN9_OLEEU</name>
<proteinExistence type="predicted"/>
<evidence type="ECO:0000256" key="3">
    <source>
        <dbReference type="ARBA" id="ARBA00022884"/>
    </source>
</evidence>
<dbReference type="PROSITE" id="PS50303">
    <property type="entry name" value="PUM_HD"/>
    <property type="match status" value="1"/>
</dbReference>
<dbReference type="EMBL" id="CACTIH010007319">
    <property type="protein sequence ID" value="CAA3009497.1"/>
    <property type="molecule type" value="Genomic_DNA"/>
</dbReference>
<dbReference type="GO" id="GO:0003729">
    <property type="term" value="F:mRNA binding"/>
    <property type="evidence" value="ECO:0007669"/>
    <property type="project" value="TreeGrafter"/>
</dbReference>
<dbReference type="Proteomes" id="UP000594638">
    <property type="component" value="Unassembled WGS sequence"/>
</dbReference>
<dbReference type="AlphaFoldDB" id="A0A8S0TTN9"/>
<evidence type="ECO:0000259" key="5">
    <source>
        <dbReference type="PROSITE" id="PS50303"/>
    </source>
</evidence>
<dbReference type="InterPro" id="IPR033133">
    <property type="entry name" value="PUM-HD"/>
</dbReference>
<keyword evidence="2" id="KW-0810">Translation regulation</keyword>
<dbReference type="SUPFAM" id="SSF48371">
    <property type="entry name" value="ARM repeat"/>
    <property type="match status" value="1"/>
</dbReference>
<organism evidence="6 7">
    <name type="scientific">Olea europaea subsp. europaea</name>
    <dbReference type="NCBI Taxonomy" id="158383"/>
    <lineage>
        <taxon>Eukaryota</taxon>
        <taxon>Viridiplantae</taxon>
        <taxon>Streptophyta</taxon>
        <taxon>Embryophyta</taxon>
        <taxon>Tracheophyta</taxon>
        <taxon>Spermatophyta</taxon>
        <taxon>Magnoliopsida</taxon>
        <taxon>eudicotyledons</taxon>
        <taxon>Gunneridae</taxon>
        <taxon>Pentapetalae</taxon>
        <taxon>asterids</taxon>
        <taxon>lamiids</taxon>
        <taxon>Lamiales</taxon>
        <taxon>Oleaceae</taxon>
        <taxon>Oleeae</taxon>
        <taxon>Olea</taxon>
    </lineage>
</organism>
<dbReference type="InterPro" id="IPR001313">
    <property type="entry name" value="Pumilio_RNA-bd_rpt"/>
</dbReference>
<comment type="caution">
    <text evidence="6">The sequence shown here is derived from an EMBL/GenBank/DDBJ whole genome shotgun (WGS) entry which is preliminary data.</text>
</comment>
<dbReference type="GO" id="GO:0006417">
    <property type="term" value="P:regulation of translation"/>
    <property type="evidence" value="ECO:0007669"/>
    <property type="project" value="UniProtKB-KW"/>
</dbReference>
<keyword evidence="7" id="KW-1185">Reference proteome</keyword>
<sequence length="200" mass="22728">MTDEHEHVVFGKLIEESNDRRLHSFIVKASLNSKLFINAGFCKHGANSIQRLIKKVKKTSEAFMVTRILSTGFYELMTHHIARHVIQQCLNLIGNQPNEILYELAIYYFQELATHEVGCISLNECINSISGSQRTTLLDHIANVAAYLSNDPYGNYVVQHVLALRNASVTDKILHCLEGQFIHLAWIKGGSHIVEMHRIF</sequence>
<feature type="domain" description="PUM-HD" evidence="5">
    <location>
        <begin position="1"/>
        <end position="200"/>
    </location>
</feature>
<dbReference type="OrthoDB" id="668540at2759"/>
<dbReference type="SMART" id="SM00025">
    <property type="entry name" value="Pumilio"/>
    <property type="match status" value="3"/>
</dbReference>
<feature type="repeat" description="Pumilio" evidence="4">
    <location>
        <begin position="140"/>
        <end position="175"/>
    </location>
</feature>
<reference evidence="6 7" key="1">
    <citation type="submission" date="2019-12" db="EMBL/GenBank/DDBJ databases">
        <authorList>
            <person name="Alioto T."/>
            <person name="Alioto T."/>
            <person name="Gomez Garrido J."/>
        </authorList>
    </citation>
    <scope>NUCLEOTIDE SEQUENCE [LARGE SCALE GENOMIC DNA]</scope>
</reference>
<dbReference type="PANTHER" id="PTHR12537">
    <property type="entry name" value="RNA BINDING PROTEIN PUMILIO-RELATED"/>
    <property type="match status" value="1"/>
</dbReference>
<evidence type="ECO:0000256" key="4">
    <source>
        <dbReference type="PROSITE-ProRule" id="PRU00317"/>
    </source>
</evidence>
<accession>A0A8S0TTN9</accession>
<dbReference type="GO" id="GO:0005737">
    <property type="term" value="C:cytoplasm"/>
    <property type="evidence" value="ECO:0007669"/>
    <property type="project" value="TreeGrafter"/>
</dbReference>
<dbReference type="InterPro" id="IPR011989">
    <property type="entry name" value="ARM-like"/>
</dbReference>
<dbReference type="Gramene" id="OE9A058615T1">
    <property type="protein sequence ID" value="OE9A058615C1"/>
    <property type="gene ID" value="OE9A058615"/>
</dbReference>
<evidence type="ECO:0000256" key="1">
    <source>
        <dbReference type="ARBA" id="ARBA00022737"/>
    </source>
</evidence>
<dbReference type="Pfam" id="PF00806">
    <property type="entry name" value="PUF"/>
    <property type="match status" value="3"/>
</dbReference>
<keyword evidence="3" id="KW-0694">RNA-binding</keyword>
<evidence type="ECO:0000313" key="6">
    <source>
        <dbReference type="EMBL" id="CAA3009497.1"/>
    </source>
</evidence>